<feature type="chain" id="PRO_5046526686" description="Spore-associated protein A" evidence="1">
    <location>
        <begin position="33"/>
        <end position="136"/>
    </location>
</feature>
<evidence type="ECO:0008006" key="4">
    <source>
        <dbReference type="Google" id="ProtNLM"/>
    </source>
</evidence>
<sequence length="136" mass="13633">MSGKLKKIVVGAATTAAVAAGLTTLTPGAAQAAPYNGACGSSYGVIDAMSLVGRGTVYLTYSGSTGKNCVVTVRDNPGTRLPMSASVSLAGAPWITDSGNYTTYAGPVYVSAPGRCIDWGGSINGLGSYQYNVHCG</sequence>
<reference evidence="2 3" key="1">
    <citation type="submission" date="2023-02" db="EMBL/GenBank/DDBJ databases">
        <authorList>
            <person name="Mo P."/>
        </authorList>
    </citation>
    <scope>NUCLEOTIDE SEQUENCE [LARGE SCALE GENOMIC DNA]</scope>
    <source>
        <strain evidence="2 3">HUAS 3</strain>
    </source>
</reference>
<evidence type="ECO:0000313" key="3">
    <source>
        <dbReference type="Proteomes" id="UP001219605"/>
    </source>
</evidence>
<keyword evidence="3" id="KW-1185">Reference proteome</keyword>
<dbReference type="EMBL" id="CP118615">
    <property type="protein sequence ID" value="WDZ86001.1"/>
    <property type="molecule type" value="Genomic_DNA"/>
</dbReference>
<evidence type="ECO:0000313" key="2">
    <source>
        <dbReference type="EMBL" id="WDZ86001.1"/>
    </source>
</evidence>
<evidence type="ECO:0000256" key="1">
    <source>
        <dbReference type="SAM" id="SignalP"/>
    </source>
</evidence>
<dbReference type="Proteomes" id="UP001219605">
    <property type="component" value="Chromosome"/>
</dbReference>
<organism evidence="2 3">
    <name type="scientific">Micromonospora cathayae</name>
    <dbReference type="NCBI Taxonomy" id="3028804"/>
    <lineage>
        <taxon>Bacteria</taxon>
        <taxon>Bacillati</taxon>
        <taxon>Actinomycetota</taxon>
        <taxon>Actinomycetes</taxon>
        <taxon>Micromonosporales</taxon>
        <taxon>Micromonosporaceae</taxon>
        <taxon>Micromonospora</taxon>
    </lineage>
</organism>
<keyword evidence="1" id="KW-0732">Signal</keyword>
<name>A0ABY7ZSI8_9ACTN</name>
<feature type="signal peptide" evidence="1">
    <location>
        <begin position="1"/>
        <end position="32"/>
    </location>
</feature>
<gene>
    <name evidence="2" type="ORF">PVK37_06125</name>
</gene>
<dbReference type="RefSeq" id="WP_275032777.1">
    <property type="nucleotide sequence ID" value="NZ_CP118615.1"/>
</dbReference>
<accession>A0ABY7ZSI8</accession>
<proteinExistence type="predicted"/>
<protein>
    <recommendedName>
        <fullName evidence="4">Spore-associated protein A</fullName>
    </recommendedName>
</protein>